<dbReference type="PATRIC" id="fig|1114963.3.peg.4446"/>
<organism evidence="2 3">
    <name type="scientific">Novosphingobium barchaimii LL02</name>
    <dbReference type="NCBI Taxonomy" id="1114963"/>
    <lineage>
        <taxon>Bacteria</taxon>
        <taxon>Pseudomonadati</taxon>
        <taxon>Pseudomonadota</taxon>
        <taxon>Alphaproteobacteria</taxon>
        <taxon>Sphingomonadales</taxon>
        <taxon>Sphingomonadaceae</taxon>
        <taxon>Novosphingobium</taxon>
    </lineage>
</organism>
<feature type="compositionally biased region" description="Basic and acidic residues" evidence="1">
    <location>
        <begin position="51"/>
        <end position="60"/>
    </location>
</feature>
<sequence length="60" mass="6873">MAIDRPRKGETAAEFFRRRSKGSTLDGLDRILAKVPDRPPEPGDELPEGWTPDRLRDNRL</sequence>
<dbReference type="EMBL" id="JACU01000012">
    <property type="protein sequence ID" value="KMS51417.1"/>
    <property type="molecule type" value="Genomic_DNA"/>
</dbReference>
<reference evidence="2 3" key="1">
    <citation type="journal article" date="2015" name="G3 (Bethesda)">
        <title>Insights into Ongoing Evolution of the Hexachlorocyclohexane Catabolic Pathway from Comparative Genomics of Ten Sphingomonadaceae Strains.</title>
        <authorList>
            <person name="Pearce S.L."/>
            <person name="Oakeshott J.G."/>
            <person name="Pandey G."/>
        </authorList>
    </citation>
    <scope>NUCLEOTIDE SEQUENCE [LARGE SCALE GENOMIC DNA]</scope>
    <source>
        <strain evidence="2 3">LL02</strain>
    </source>
</reference>
<accession>A0A0J7XI19</accession>
<keyword evidence="3" id="KW-1185">Reference proteome</keyword>
<comment type="caution">
    <text evidence="2">The sequence shown here is derived from an EMBL/GenBank/DDBJ whole genome shotgun (WGS) entry which is preliminary data.</text>
</comment>
<feature type="region of interest" description="Disordered" evidence="1">
    <location>
        <begin position="32"/>
        <end position="60"/>
    </location>
</feature>
<dbReference type="AlphaFoldDB" id="A0A0J7XI19"/>
<dbReference type="OrthoDB" id="7579938at2"/>
<evidence type="ECO:0000313" key="3">
    <source>
        <dbReference type="Proteomes" id="UP000052268"/>
    </source>
</evidence>
<gene>
    <name evidence="2" type="ORF">V474_04070</name>
</gene>
<name>A0A0J7XI19_9SPHN</name>
<feature type="compositionally biased region" description="Basic and acidic residues" evidence="1">
    <location>
        <begin position="32"/>
        <end position="41"/>
    </location>
</feature>
<dbReference type="Proteomes" id="UP000052268">
    <property type="component" value="Unassembled WGS sequence"/>
</dbReference>
<proteinExistence type="predicted"/>
<evidence type="ECO:0000256" key="1">
    <source>
        <dbReference type="SAM" id="MobiDB-lite"/>
    </source>
</evidence>
<protein>
    <submittedName>
        <fullName evidence="2">Uncharacterized protein</fullName>
    </submittedName>
</protein>
<evidence type="ECO:0000313" key="2">
    <source>
        <dbReference type="EMBL" id="KMS51417.1"/>
    </source>
</evidence>